<evidence type="ECO:0000313" key="3">
    <source>
        <dbReference type="Proteomes" id="UP000285310"/>
    </source>
</evidence>
<dbReference type="InParanoid" id="A0A423PZB2"/>
<evidence type="ECO:0000256" key="1">
    <source>
        <dbReference type="ARBA" id="ARBA00022649"/>
    </source>
</evidence>
<organism evidence="2 3">
    <name type="scientific">Salinisphaera japonica YTM-1</name>
    <dbReference type="NCBI Taxonomy" id="1209778"/>
    <lineage>
        <taxon>Bacteria</taxon>
        <taxon>Pseudomonadati</taxon>
        <taxon>Pseudomonadota</taxon>
        <taxon>Gammaproteobacteria</taxon>
        <taxon>Salinisphaerales</taxon>
        <taxon>Salinisphaeraceae</taxon>
        <taxon>Salinisphaera</taxon>
    </lineage>
</organism>
<gene>
    <name evidence="2" type="ORF">SAJA_03870</name>
</gene>
<sequence>MTVEFHPEADDEFIAQIGFYESQRSGLGDAFVNAVYQTLERLLAFPELGKPAGQRTRRLLVQRFPHSVIYQYKNDRLFVLAIAHDKRQSGYWRDRT</sequence>
<dbReference type="EMBL" id="AYKG01000008">
    <property type="protein sequence ID" value="ROO30967.1"/>
    <property type="molecule type" value="Genomic_DNA"/>
</dbReference>
<evidence type="ECO:0000313" key="2">
    <source>
        <dbReference type="EMBL" id="ROO30967.1"/>
    </source>
</evidence>
<dbReference type="Pfam" id="PF05016">
    <property type="entry name" value="ParE_toxin"/>
    <property type="match status" value="1"/>
</dbReference>
<proteinExistence type="predicted"/>
<dbReference type="InterPro" id="IPR035093">
    <property type="entry name" value="RelE/ParE_toxin_dom_sf"/>
</dbReference>
<dbReference type="RefSeq" id="WP_123657325.1">
    <property type="nucleotide sequence ID" value="NZ_AYKG01000008.1"/>
</dbReference>
<keyword evidence="3" id="KW-1185">Reference proteome</keyword>
<keyword evidence="1" id="KW-1277">Toxin-antitoxin system</keyword>
<name>A0A423PZB2_9GAMM</name>
<dbReference type="OrthoDB" id="9809155at2"/>
<accession>A0A423PZB2</accession>
<comment type="caution">
    <text evidence="2">The sequence shown here is derived from an EMBL/GenBank/DDBJ whole genome shotgun (WGS) entry which is preliminary data.</text>
</comment>
<dbReference type="Proteomes" id="UP000285310">
    <property type="component" value="Unassembled WGS sequence"/>
</dbReference>
<dbReference type="AlphaFoldDB" id="A0A423PZB2"/>
<dbReference type="InterPro" id="IPR007712">
    <property type="entry name" value="RelE/ParE_toxin"/>
</dbReference>
<reference evidence="2 3" key="1">
    <citation type="submission" date="2013-10" db="EMBL/GenBank/DDBJ databases">
        <title>Salinisphaera japonica YTM-1 Genome Sequencing.</title>
        <authorList>
            <person name="Lai Q."/>
            <person name="Li C."/>
            <person name="Shao Z."/>
        </authorList>
    </citation>
    <scope>NUCLEOTIDE SEQUENCE [LARGE SCALE GENOMIC DNA]</scope>
    <source>
        <strain evidence="2 3">YTM-1</strain>
    </source>
</reference>
<protein>
    <submittedName>
        <fullName evidence="2">Plasmid stabilization protein</fullName>
    </submittedName>
</protein>
<dbReference type="Gene3D" id="3.30.2310.20">
    <property type="entry name" value="RelE-like"/>
    <property type="match status" value="1"/>
</dbReference>